<dbReference type="PANTHER" id="PTHR39473:SF1">
    <property type="entry name" value="DINB-LIKE DOMAIN-CONTAINING PROTEIN"/>
    <property type="match status" value="1"/>
</dbReference>
<evidence type="ECO:0000313" key="3">
    <source>
        <dbReference type="Proteomes" id="UP000546464"/>
    </source>
</evidence>
<organism evidence="2 3">
    <name type="scientific">Ruficoccus amylovorans</name>
    <dbReference type="NCBI Taxonomy" id="1804625"/>
    <lineage>
        <taxon>Bacteria</taxon>
        <taxon>Pseudomonadati</taxon>
        <taxon>Verrucomicrobiota</taxon>
        <taxon>Opitutia</taxon>
        <taxon>Puniceicoccales</taxon>
        <taxon>Cerasicoccaceae</taxon>
        <taxon>Ruficoccus</taxon>
    </lineage>
</organism>
<dbReference type="InterPro" id="IPR024775">
    <property type="entry name" value="DinB-like"/>
</dbReference>
<dbReference type="RefSeq" id="WP_185675697.1">
    <property type="nucleotide sequence ID" value="NZ_JACHVB010000034.1"/>
</dbReference>
<gene>
    <name evidence="2" type="ORF">H5P28_10700</name>
</gene>
<dbReference type="Proteomes" id="UP000546464">
    <property type="component" value="Unassembled WGS sequence"/>
</dbReference>
<protein>
    <submittedName>
        <fullName evidence="2">DinB family protein</fullName>
    </submittedName>
</protein>
<keyword evidence="3" id="KW-1185">Reference proteome</keyword>
<evidence type="ECO:0000313" key="2">
    <source>
        <dbReference type="EMBL" id="MBC2594729.1"/>
    </source>
</evidence>
<sequence length="171" mass="18950">MLQAIQDNVRCLRQGMELLQSLPVPEYTRAESACFDASVGEHMRHLIDHYACFVRDLPAGRIDYDARSRDRVVETDPAQAVARLNTLIEALEALGEKELKAPVEVVMDTGSEPGGWARSSVHRELQFLLGHTVHHYALIAVICRLRGIGTEPSFGVAPSTLRHRGQPPCAQ</sequence>
<name>A0A842HEP5_9BACT</name>
<dbReference type="PANTHER" id="PTHR39473">
    <property type="match status" value="1"/>
</dbReference>
<dbReference type="AlphaFoldDB" id="A0A842HEP5"/>
<comment type="caution">
    <text evidence="2">The sequence shown here is derived from an EMBL/GenBank/DDBJ whole genome shotgun (WGS) entry which is preliminary data.</text>
</comment>
<evidence type="ECO:0000259" key="1">
    <source>
        <dbReference type="Pfam" id="PF12867"/>
    </source>
</evidence>
<dbReference type="Gene3D" id="1.20.120.450">
    <property type="entry name" value="dinb family like domain"/>
    <property type="match status" value="1"/>
</dbReference>
<dbReference type="SUPFAM" id="SSF109854">
    <property type="entry name" value="DinB/YfiT-like putative metalloenzymes"/>
    <property type="match status" value="1"/>
</dbReference>
<accession>A0A842HEP5</accession>
<reference evidence="2 3" key="1">
    <citation type="submission" date="2020-07" db="EMBL/GenBank/DDBJ databases">
        <authorList>
            <person name="Feng X."/>
        </authorList>
    </citation>
    <scope>NUCLEOTIDE SEQUENCE [LARGE SCALE GENOMIC DNA]</scope>
    <source>
        <strain evidence="2 3">JCM31066</strain>
    </source>
</reference>
<dbReference type="EMBL" id="JACHVB010000034">
    <property type="protein sequence ID" value="MBC2594729.1"/>
    <property type="molecule type" value="Genomic_DNA"/>
</dbReference>
<feature type="domain" description="DinB-like" evidence="1">
    <location>
        <begin position="17"/>
        <end position="139"/>
    </location>
</feature>
<proteinExistence type="predicted"/>
<dbReference type="InterPro" id="IPR034660">
    <property type="entry name" value="DinB/YfiT-like"/>
</dbReference>
<dbReference type="Pfam" id="PF12867">
    <property type="entry name" value="DinB_2"/>
    <property type="match status" value="1"/>
</dbReference>